<keyword evidence="4 6" id="KW-1133">Transmembrane helix</keyword>
<accession>A0A0M6ZN37</accession>
<evidence type="ECO:0000256" key="5">
    <source>
        <dbReference type="ARBA" id="ARBA00023136"/>
    </source>
</evidence>
<feature type="transmembrane region" description="Helical" evidence="6">
    <location>
        <begin position="155"/>
        <end position="174"/>
    </location>
</feature>
<dbReference type="RefSeq" id="WP_208992510.1">
    <property type="nucleotide sequence ID" value="NZ_CXWA01000006.1"/>
</dbReference>
<feature type="transmembrane region" description="Helical" evidence="6">
    <location>
        <begin position="15"/>
        <end position="35"/>
    </location>
</feature>
<proteinExistence type="inferred from homology"/>
<comment type="similarity">
    <text evidence="2">Belongs to the drug/metabolite transporter (DMT) superfamily. 10 TMS drug/metabolite exporter (DME) (TC 2.A.7.3) family.</text>
</comment>
<reference evidence="9" key="1">
    <citation type="submission" date="2015-07" db="EMBL/GenBank/DDBJ databases">
        <authorList>
            <person name="Rodrigo-Torres Lidia"/>
            <person name="Arahal R.David."/>
        </authorList>
    </citation>
    <scope>NUCLEOTIDE SEQUENCE [LARGE SCALE GENOMIC DNA]</scope>
    <source>
        <strain evidence="9">CECT 5096</strain>
    </source>
</reference>
<gene>
    <name evidence="8" type="ORF">LA5096_03297</name>
</gene>
<feature type="transmembrane region" description="Helical" evidence="6">
    <location>
        <begin position="131"/>
        <end position="149"/>
    </location>
</feature>
<keyword evidence="9" id="KW-1185">Reference proteome</keyword>
<dbReference type="Pfam" id="PF00892">
    <property type="entry name" value="EamA"/>
    <property type="match status" value="2"/>
</dbReference>
<dbReference type="SUPFAM" id="SSF103481">
    <property type="entry name" value="Multidrug resistance efflux transporter EmrE"/>
    <property type="match status" value="2"/>
</dbReference>
<organism evidence="8 9">
    <name type="scientific">Roseibium album</name>
    <dbReference type="NCBI Taxonomy" id="311410"/>
    <lineage>
        <taxon>Bacteria</taxon>
        <taxon>Pseudomonadati</taxon>
        <taxon>Pseudomonadota</taxon>
        <taxon>Alphaproteobacteria</taxon>
        <taxon>Hyphomicrobiales</taxon>
        <taxon>Stappiaceae</taxon>
        <taxon>Roseibium</taxon>
    </lineage>
</organism>
<dbReference type="PANTHER" id="PTHR22911">
    <property type="entry name" value="ACYL-MALONYL CONDENSING ENZYME-RELATED"/>
    <property type="match status" value="1"/>
</dbReference>
<dbReference type="Proteomes" id="UP000049983">
    <property type="component" value="Unassembled WGS sequence"/>
</dbReference>
<feature type="domain" description="EamA" evidence="7">
    <location>
        <begin position="160"/>
        <end position="291"/>
    </location>
</feature>
<dbReference type="STRING" id="311410.LA5095_00156"/>
<evidence type="ECO:0000313" key="8">
    <source>
        <dbReference type="EMBL" id="CTQ72600.1"/>
    </source>
</evidence>
<feature type="transmembrane region" description="Helical" evidence="6">
    <location>
        <begin position="47"/>
        <end position="66"/>
    </location>
</feature>
<evidence type="ECO:0000256" key="2">
    <source>
        <dbReference type="ARBA" id="ARBA00009853"/>
    </source>
</evidence>
<evidence type="ECO:0000313" key="9">
    <source>
        <dbReference type="Proteomes" id="UP000049983"/>
    </source>
</evidence>
<feature type="transmembrane region" description="Helical" evidence="6">
    <location>
        <begin position="253"/>
        <end position="273"/>
    </location>
</feature>
<evidence type="ECO:0000256" key="1">
    <source>
        <dbReference type="ARBA" id="ARBA00004141"/>
    </source>
</evidence>
<keyword evidence="3 6" id="KW-0812">Transmembrane</keyword>
<feature type="transmembrane region" description="Helical" evidence="6">
    <location>
        <begin position="186"/>
        <end position="206"/>
    </location>
</feature>
<feature type="transmembrane region" description="Helical" evidence="6">
    <location>
        <begin position="279"/>
        <end position="296"/>
    </location>
</feature>
<protein>
    <submittedName>
        <fullName evidence="8">Carboxylate/amino acid/amine transporter</fullName>
    </submittedName>
</protein>
<dbReference type="GeneID" id="97670645"/>
<dbReference type="GO" id="GO:0016020">
    <property type="term" value="C:membrane"/>
    <property type="evidence" value="ECO:0007669"/>
    <property type="project" value="UniProtKB-SubCell"/>
</dbReference>
<dbReference type="EMBL" id="CXWC01000011">
    <property type="protein sequence ID" value="CTQ72600.1"/>
    <property type="molecule type" value="Genomic_DNA"/>
</dbReference>
<evidence type="ECO:0000256" key="6">
    <source>
        <dbReference type="SAM" id="Phobius"/>
    </source>
</evidence>
<feature type="transmembrane region" description="Helical" evidence="6">
    <location>
        <begin position="103"/>
        <end position="124"/>
    </location>
</feature>
<comment type="subcellular location">
    <subcellularLocation>
        <location evidence="1">Membrane</location>
        <topology evidence="1">Multi-pass membrane protein</topology>
    </subcellularLocation>
</comment>
<dbReference type="PANTHER" id="PTHR22911:SF6">
    <property type="entry name" value="SOLUTE CARRIER FAMILY 35 MEMBER G1"/>
    <property type="match status" value="1"/>
</dbReference>
<keyword evidence="5 6" id="KW-0472">Membrane</keyword>
<sequence length="314" mass="34068">MTKVSARAPVEPNPLFAIFLMTTAMLIVPVMDIIAKYLSSALPALEVTFGRFFFQFVICLCIALVTGRIMRLRARQPVINFLRGILLAIASLSFFTAVKYMSVATAISIFFIEPMVLTMLAALILKEQVGIRRIGAILVGLLGAIFILRPSLAEIGLVSLLPVLTAFLFSFYLLINKLYPVEDDLLTIQFGAGLSGALLLGTALLIGSYGQFEGYEFEVPTLPQTALLALIGLISFAAHGLVVAAFQRGSASLLAPLQYVEIVSATLFGYLVFSDFPDGPTWIGIALIIGSGLYIAHRERKLKKKTQADAVPEM</sequence>
<feature type="transmembrane region" description="Helical" evidence="6">
    <location>
        <begin position="226"/>
        <end position="246"/>
    </location>
</feature>
<evidence type="ECO:0000259" key="7">
    <source>
        <dbReference type="Pfam" id="PF00892"/>
    </source>
</evidence>
<evidence type="ECO:0000256" key="4">
    <source>
        <dbReference type="ARBA" id="ARBA00022989"/>
    </source>
</evidence>
<feature type="transmembrane region" description="Helical" evidence="6">
    <location>
        <begin position="78"/>
        <end position="97"/>
    </location>
</feature>
<feature type="domain" description="EamA" evidence="7">
    <location>
        <begin position="16"/>
        <end position="148"/>
    </location>
</feature>
<name>A0A0M6ZN37_9HYPH</name>
<evidence type="ECO:0000256" key="3">
    <source>
        <dbReference type="ARBA" id="ARBA00022692"/>
    </source>
</evidence>
<dbReference type="InterPro" id="IPR000620">
    <property type="entry name" value="EamA_dom"/>
</dbReference>
<dbReference type="AlphaFoldDB" id="A0A0M6ZN37"/>
<dbReference type="InterPro" id="IPR037185">
    <property type="entry name" value="EmrE-like"/>
</dbReference>